<dbReference type="PANTHER" id="PTHR43053">
    <property type="entry name" value="GLYCOSIDASE FAMILY 31"/>
    <property type="match status" value="1"/>
</dbReference>
<feature type="domain" description="Glycosyl hydrolase family 36 N-terminal" evidence="6">
    <location>
        <begin position="53"/>
        <end position="107"/>
    </location>
</feature>
<evidence type="ECO:0000256" key="3">
    <source>
        <dbReference type="ARBA" id="ARBA00022801"/>
    </source>
</evidence>
<proteinExistence type="predicted"/>
<dbReference type="GO" id="GO:0004557">
    <property type="term" value="F:alpha-galactosidase activity"/>
    <property type="evidence" value="ECO:0007669"/>
    <property type="project" value="UniProtKB-EC"/>
</dbReference>
<dbReference type="InterPro" id="IPR002252">
    <property type="entry name" value="Glyco_hydro_36"/>
</dbReference>
<evidence type="ECO:0000313" key="8">
    <source>
        <dbReference type="Proteomes" id="UP001321481"/>
    </source>
</evidence>
<sequence>MHTPKKAVATAVALLSVAALAGCSSSTDPAGGDAAACAPADGPVTLEFTSWIPGIDDAFLLAAGTPGFGFRGGEVWSTHVAFSGDTRQWFERSALGAAVLGAGERRQPVALAAGARLETPVVVATYSDAGLDGLSARLHPWIRSWSTHTGVRPLTLNTWEAVYSDHSLDRLIPLVARAAEVGVERFVLDDGWFLGRTDDRRALGDWVVDPRTWPDGLGPLAAAVIDAGMQFGLWVEPEMVSPDSRLARAHPEWMLDTPAGTWRWQHALDLAQPDAAAYVFDHLDALLREYPIAYLKRDHNRDLLVPDSHAQTVALYALIDRLRTAHPGVEIESCASGGARIDLGILSRVDRVWTSDTNDPIERQAIQRYTGVLIPPEYLGSHVGDAKAHTTGRTASLSFRLATAFFGRAGIESDLTRLDEDERQAIAAWVAAYRAHRPLLHSGRVVRGDGADAASIVHGVVAPDAGEAIYALVAVDVPDAAVPAPMRMPGLDATAEYEVTVIDFGAVGVLQDVAPPWLHDGVRMSGRVRADVGVAVPLLLPGEAVLLHVRAAAS</sequence>
<evidence type="ECO:0000256" key="1">
    <source>
        <dbReference type="ARBA" id="ARBA00001255"/>
    </source>
</evidence>
<evidence type="ECO:0000313" key="7">
    <source>
        <dbReference type="EMBL" id="MDJ1112876.1"/>
    </source>
</evidence>
<feature type="signal peptide" evidence="5">
    <location>
        <begin position="1"/>
        <end position="21"/>
    </location>
</feature>
<dbReference type="EMBL" id="JASJND010000001">
    <property type="protein sequence ID" value="MDJ1112876.1"/>
    <property type="molecule type" value="Genomic_DNA"/>
</dbReference>
<dbReference type="Pfam" id="PF16875">
    <property type="entry name" value="Glyco_hydro_36N"/>
    <property type="match status" value="1"/>
</dbReference>
<feature type="chain" id="PRO_5047295606" description="alpha-galactosidase" evidence="5">
    <location>
        <begin position="22"/>
        <end position="554"/>
    </location>
</feature>
<evidence type="ECO:0000256" key="5">
    <source>
        <dbReference type="SAM" id="SignalP"/>
    </source>
</evidence>
<dbReference type="PROSITE" id="PS51257">
    <property type="entry name" value="PROKAR_LIPOPROTEIN"/>
    <property type="match status" value="1"/>
</dbReference>
<evidence type="ECO:0000256" key="4">
    <source>
        <dbReference type="ARBA" id="ARBA00023295"/>
    </source>
</evidence>
<dbReference type="InterPro" id="IPR050985">
    <property type="entry name" value="Alpha-glycosidase_related"/>
</dbReference>
<dbReference type="Pfam" id="PF02065">
    <property type="entry name" value="Melibiase"/>
    <property type="match status" value="1"/>
</dbReference>
<dbReference type="CDD" id="cd14791">
    <property type="entry name" value="GH36"/>
    <property type="match status" value="1"/>
</dbReference>
<accession>A0ABT6ZA56</accession>
<keyword evidence="3 7" id="KW-0378">Hydrolase</keyword>
<keyword evidence="4 7" id="KW-0326">Glycosidase</keyword>
<comment type="catalytic activity">
    <reaction evidence="1">
        <text>Hydrolysis of terminal, non-reducing alpha-D-galactose residues in alpha-D-galactosides, including galactose oligosaccharides, galactomannans and galactolipids.</text>
        <dbReference type="EC" id="3.2.1.22"/>
    </reaction>
</comment>
<protein>
    <recommendedName>
        <fullName evidence="2">alpha-galactosidase</fullName>
        <ecNumber evidence="2">3.2.1.22</ecNumber>
    </recommendedName>
</protein>
<dbReference type="InterPro" id="IPR038417">
    <property type="entry name" value="Alpga-gal_N_sf"/>
</dbReference>
<evidence type="ECO:0000259" key="6">
    <source>
        <dbReference type="Pfam" id="PF16875"/>
    </source>
</evidence>
<evidence type="ECO:0000256" key="2">
    <source>
        <dbReference type="ARBA" id="ARBA00012755"/>
    </source>
</evidence>
<dbReference type="PRINTS" id="PR00743">
    <property type="entry name" value="GLHYDRLASE36"/>
</dbReference>
<dbReference type="InterPro" id="IPR031704">
    <property type="entry name" value="Glyco_hydro_36_N"/>
</dbReference>
<dbReference type="EC" id="3.2.1.22" evidence="2"/>
<dbReference type="RefSeq" id="WP_283714182.1">
    <property type="nucleotide sequence ID" value="NZ_JASJND010000001.1"/>
</dbReference>
<dbReference type="Proteomes" id="UP001321481">
    <property type="component" value="Unassembled WGS sequence"/>
</dbReference>
<dbReference type="InterPro" id="IPR017853">
    <property type="entry name" value="GH"/>
</dbReference>
<dbReference type="Gene3D" id="3.20.20.70">
    <property type="entry name" value="Aldolase class I"/>
    <property type="match status" value="1"/>
</dbReference>
<keyword evidence="8" id="KW-1185">Reference proteome</keyword>
<dbReference type="InterPro" id="IPR013785">
    <property type="entry name" value="Aldolase_TIM"/>
</dbReference>
<dbReference type="Gene3D" id="2.70.98.60">
    <property type="entry name" value="alpha-galactosidase from lactobacil brevis"/>
    <property type="match status" value="1"/>
</dbReference>
<keyword evidence="5" id="KW-0732">Signal</keyword>
<comment type="caution">
    <text evidence="7">The sequence shown here is derived from an EMBL/GenBank/DDBJ whole genome shotgun (WGS) entry which is preliminary data.</text>
</comment>
<dbReference type="SUPFAM" id="SSF51445">
    <property type="entry name" value="(Trans)glycosidases"/>
    <property type="match status" value="1"/>
</dbReference>
<gene>
    <name evidence="7" type="ORF">QNI14_00260</name>
</gene>
<dbReference type="PANTHER" id="PTHR43053:SF3">
    <property type="entry name" value="ALPHA-GALACTOSIDASE C-RELATED"/>
    <property type="match status" value="1"/>
</dbReference>
<name>A0ABT6ZA56_9MICO</name>
<organism evidence="7 8">
    <name type="scientific">Microbacterium dauci</name>
    <dbReference type="NCBI Taxonomy" id="3048008"/>
    <lineage>
        <taxon>Bacteria</taxon>
        <taxon>Bacillati</taxon>
        <taxon>Actinomycetota</taxon>
        <taxon>Actinomycetes</taxon>
        <taxon>Micrococcales</taxon>
        <taxon>Microbacteriaceae</taxon>
        <taxon>Microbacterium</taxon>
    </lineage>
</organism>
<reference evidence="7 8" key="1">
    <citation type="submission" date="2023-05" db="EMBL/GenBank/DDBJ databases">
        <title>Microbacterium dauci sp.nov., Isolated from Carrot Rhizosphere Soil.</title>
        <authorList>
            <person name="Xiao Z."/>
            <person name="Zheng J."/>
        </authorList>
    </citation>
    <scope>NUCLEOTIDE SEQUENCE [LARGE SCALE GENOMIC DNA]</scope>
    <source>
        <strain evidence="7 8">LX3-4</strain>
    </source>
</reference>